<dbReference type="InterPro" id="IPR001173">
    <property type="entry name" value="Glyco_trans_2-like"/>
</dbReference>
<proteinExistence type="predicted"/>
<dbReference type="Proteomes" id="UP000051326">
    <property type="component" value="Unassembled WGS sequence"/>
</dbReference>
<dbReference type="NCBIfam" id="TIGR04283">
    <property type="entry name" value="glyco_like_mftF"/>
    <property type="match status" value="1"/>
</dbReference>
<dbReference type="CDD" id="cd02522">
    <property type="entry name" value="GT_2_like_a"/>
    <property type="match status" value="1"/>
</dbReference>
<evidence type="ECO:0000313" key="8">
    <source>
        <dbReference type="Proteomes" id="UP000051326"/>
    </source>
</evidence>
<keyword evidence="5" id="KW-0472">Membrane</keyword>
<keyword evidence="3 7" id="KW-0328">Glycosyltransferase</keyword>
<dbReference type="InterPro" id="IPR029044">
    <property type="entry name" value="Nucleotide-diphossugar_trans"/>
</dbReference>
<dbReference type="EMBL" id="CYSR01000021">
    <property type="protein sequence ID" value="CUH99793.1"/>
    <property type="molecule type" value="Genomic_DNA"/>
</dbReference>
<dbReference type="PANTHER" id="PTHR43646">
    <property type="entry name" value="GLYCOSYLTRANSFERASE"/>
    <property type="match status" value="1"/>
</dbReference>
<gene>
    <name evidence="7" type="ORF">PHA8399_01919</name>
</gene>
<dbReference type="InterPro" id="IPR026461">
    <property type="entry name" value="Trfase_2_rSAM/seldom_assoc"/>
</dbReference>
<dbReference type="SUPFAM" id="SSF53448">
    <property type="entry name" value="Nucleotide-diphospho-sugar transferases"/>
    <property type="match status" value="1"/>
</dbReference>
<evidence type="ECO:0000256" key="1">
    <source>
        <dbReference type="ARBA" id="ARBA00004236"/>
    </source>
</evidence>
<dbReference type="STRING" id="1396826.PHA8399_01919"/>
<dbReference type="Gene3D" id="3.90.550.10">
    <property type="entry name" value="Spore Coat Polysaccharide Biosynthesis Protein SpsA, Chain A"/>
    <property type="match status" value="1"/>
</dbReference>
<evidence type="ECO:0000256" key="2">
    <source>
        <dbReference type="ARBA" id="ARBA00022475"/>
    </source>
</evidence>
<keyword evidence="2" id="KW-1003">Cell membrane</keyword>
<dbReference type="GO" id="GO:0016757">
    <property type="term" value="F:glycosyltransferase activity"/>
    <property type="evidence" value="ECO:0007669"/>
    <property type="project" value="UniProtKB-KW"/>
</dbReference>
<sequence>MPAPVSIVIPTLNAAEELPACLEHLMEGLGAGLIRELIITDGGSADETRAIAQAAGAEWISGAPSRGGQLRRGCAAARGDWLLVLHADTRLEPGWAAAVAQHVQEGQGHPAYFRLRFRARGLLPAWVAGWANFRARLFGLPYGDQGLLIRREEYEAAGGYPDQPLMEDVALVRRLEGLTALPSAALTSAARYQRAGWLRRGTRNLWTLACYFLGCDTHKLAASYRK</sequence>
<dbReference type="AlphaFoldDB" id="A0A0P1H928"/>
<accession>A0A0P1H928</accession>
<dbReference type="Pfam" id="PF00535">
    <property type="entry name" value="Glycos_transf_2"/>
    <property type="match status" value="1"/>
</dbReference>
<comment type="subcellular location">
    <subcellularLocation>
        <location evidence="1">Cell membrane</location>
    </subcellularLocation>
</comment>
<dbReference type="EC" id="2.4.1.-" evidence="7"/>
<protein>
    <submittedName>
        <fullName evidence="7">PGL/p-HBAD biosynthesis glycosyltransferase/MT3031</fullName>
        <ecNumber evidence="7">2.4.1.-</ecNumber>
    </submittedName>
</protein>
<name>A0A0P1H928_9RHOB</name>
<evidence type="ECO:0000256" key="4">
    <source>
        <dbReference type="ARBA" id="ARBA00022679"/>
    </source>
</evidence>
<evidence type="ECO:0000256" key="3">
    <source>
        <dbReference type="ARBA" id="ARBA00022676"/>
    </source>
</evidence>
<dbReference type="RefSeq" id="WP_058285916.1">
    <property type="nucleotide sequence ID" value="NZ_CYSR01000021.1"/>
</dbReference>
<evidence type="ECO:0000313" key="7">
    <source>
        <dbReference type="EMBL" id="CUH99793.1"/>
    </source>
</evidence>
<feature type="domain" description="Glycosyltransferase 2-like" evidence="6">
    <location>
        <begin position="6"/>
        <end position="106"/>
    </location>
</feature>
<reference evidence="7 8" key="1">
    <citation type="submission" date="2015-09" db="EMBL/GenBank/DDBJ databases">
        <authorList>
            <consortium name="Swine Surveillance"/>
        </authorList>
    </citation>
    <scope>NUCLEOTIDE SEQUENCE [LARGE SCALE GENOMIC DNA]</scope>
    <source>
        <strain evidence="7 8">CECT 8399</strain>
    </source>
</reference>
<keyword evidence="4 7" id="KW-0808">Transferase</keyword>
<dbReference type="GO" id="GO:0005886">
    <property type="term" value="C:plasma membrane"/>
    <property type="evidence" value="ECO:0007669"/>
    <property type="project" value="UniProtKB-SubCell"/>
</dbReference>
<evidence type="ECO:0000259" key="6">
    <source>
        <dbReference type="Pfam" id="PF00535"/>
    </source>
</evidence>
<evidence type="ECO:0000256" key="5">
    <source>
        <dbReference type="ARBA" id="ARBA00023136"/>
    </source>
</evidence>
<organism evidence="7 8">
    <name type="scientific">Leisingera aquaemixtae</name>
    <dbReference type="NCBI Taxonomy" id="1396826"/>
    <lineage>
        <taxon>Bacteria</taxon>
        <taxon>Pseudomonadati</taxon>
        <taxon>Pseudomonadota</taxon>
        <taxon>Alphaproteobacteria</taxon>
        <taxon>Rhodobacterales</taxon>
        <taxon>Roseobacteraceae</taxon>
        <taxon>Leisingera</taxon>
    </lineage>
</organism>
<dbReference type="PANTHER" id="PTHR43646:SF2">
    <property type="entry name" value="GLYCOSYLTRANSFERASE 2-LIKE DOMAIN-CONTAINING PROTEIN"/>
    <property type="match status" value="1"/>
</dbReference>